<dbReference type="GO" id="GO:0016020">
    <property type="term" value="C:membrane"/>
    <property type="evidence" value="ECO:0007669"/>
    <property type="project" value="TreeGrafter"/>
</dbReference>
<evidence type="ECO:0000256" key="1">
    <source>
        <dbReference type="ARBA" id="ARBA00007471"/>
    </source>
</evidence>
<dbReference type="Gene3D" id="2.30.29.30">
    <property type="entry name" value="Pleckstrin-homology domain (PH domain)/Phosphotyrosine-binding domain (PTB)"/>
    <property type="match status" value="1"/>
</dbReference>
<dbReference type="GO" id="GO:0052629">
    <property type="term" value="F:phosphatidylinositol-3,5-bisphosphate 3-phosphatase activity"/>
    <property type="evidence" value="ECO:0007669"/>
    <property type="project" value="TreeGrafter"/>
</dbReference>
<organism evidence="6 7">
    <name type="scientific">Pristionchus fissidentatus</name>
    <dbReference type="NCBI Taxonomy" id="1538716"/>
    <lineage>
        <taxon>Eukaryota</taxon>
        <taxon>Metazoa</taxon>
        <taxon>Ecdysozoa</taxon>
        <taxon>Nematoda</taxon>
        <taxon>Chromadorea</taxon>
        <taxon>Rhabditida</taxon>
        <taxon>Rhabditina</taxon>
        <taxon>Diplogasteromorpha</taxon>
        <taxon>Diplogasteroidea</taxon>
        <taxon>Neodiplogasteridae</taxon>
        <taxon>Pristionchus</taxon>
    </lineage>
</organism>
<name>A0AAV5WCV8_9BILA</name>
<dbReference type="InterPro" id="IPR029021">
    <property type="entry name" value="Prot-tyrosine_phosphatase-like"/>
</dbReference>
<dbReference type="GO" id="GO:0046856">
    <property type="term" value="P:phosphatidylinositol dephosphorylation"/>
    <property type="evidence" value="ECO:0007669"/>
    <property type="project" value="TreeGrafter"/>
</dbReference>
<evidence type="ECO:0000259" key="5">
    <source>
        <dbReference type="PROSITE" id="PS51339"/>
    </source>
</evidence>
<gene>
    <name evidence="6" type="ORF">PFISCL1PPCAC_19871</name>
</gene>
<dbReference type="SUPFAM" id="SSF50729">
    <property type="entry name" value="PH domain-like"/>
    <property type="match status" value="1"/>
</dbReference>
<feature type="domain" description="Myotubularin phosphatase" evidence="5">
    <location>
        <begin position="145"/>
        <end position="520"/>
    </location>
</feature>
<sequence length="564" mass="65084">MECKQSSWLLRGESIQYTEKSMCLLVLNGRMDGQMIITNYRLIFESRNCDDIDESKPIFDIAVGLVLKIQKIGKQSGLGRARDIYGIMICTKDNNCIKLSCSDVVNRRKNLVDALNIVCFPVDRAKKMFAFCNNNEGRREDAVDGWTIYEPQKEFRRLEIPSSSWDLTTINANYQLTSTYPRILVIPTAAIQCGKEFMKRVANFRSKERLAVLSWIDSTTEAVIVRSSQPLTGMTMKKSTDDELYMKMIVDANTNGHRVVIYDARPSVNAQVNRAKGGGYEIEYDRCALKFLNIQNIHVVRDSLKKLQDSLFPRVNNKNYVRQVDESRWLHHIQSILEGVWCIVNTVHNEKCSTLVHCSDGWDRTSQLTSLSMLCLDPYYRTIEGFAVLIEKEWCSFGHKFSQRCSQGIDGSTDNERSPIFIQFLDCVFQIMSQFPVFFEFNESLLIEIAHHLYSTRFGTFLFNSEKERMIDNSCGTETASLWTEIMERKKEWINPLYVKGFVLFLNSSHRVLQVWISYYGRHNDEIINTLSNKMSRYGLNRALGAKALLQQIVTKYEQSSSRV</sequence>
<feature type="binding site" evidence="4">
    <location>
        <begin position="358"/>
        <end position="364"/>
    </location>
    <ligand>
        <name>substrate</name>
    </ligand>
</feature>
<feature type="active site" description="Phosphocysteine intermediate" evidence="3">
    <location>
        <position position="358"/>
    </location>
</feature>
<keyword evidence="2" id="KW-0443">Lipid metabolism</keyword>
<dbReference type="PANTHER" id="PTHR10807">
    <property type="entry name" value="MYOTUBULARIN-RELATED"/>
    <property type="match status" value="1"/>
</dbReference>
<keyword evidence="7" id="KW-1185">Reference proteome</keyword>
<dbReference type="InterPro" id="IPR010569">
    <property type="entry name" value="Myotubularin-like_Pase_dom"/>
</dbReference>
<comment type="similarity">
    <text evidence="1">Belongs to the protein-tyrosine phosphatase family. Non-receptor class myotubularin subfamily.</text>
</comment>
<comment type="caution">
    <text evidence="6">The sequence shown here is derived from an EMBL/GenBank/DDBJ whole genome shotgun (WGS) entry which is preliminary data.</text>
</comment>
<dbReference type="PANTHER" id="PTHR10807:SF128">
    <property type="entry name" value="PHOSPHATIDYLINOSITOL-3,5-BISPHOSPHATE 3-PHOSPHATASE"/>
    <property type="match status" value="1"/>
</dbReference>
<dbReference type="GO" id="GO:0004438">
    <property type="term" value="F:phosphatidylinositol-3-phosphate phosphatase activity"/>
    <property type="evidence" value="ECO:0007669"/>
    <property type="project" value="TreeGrafter"/>
</dbReference>
<dbReference type="InterPro" id="IPR016130">
    <property type="entry name" value="Tyr_Pase_AS"/>
</dbReference>
<dbReference type="AlphaFoldDB" id="A0AAV5WCV8"/>
<evidence type="ECO:0000313" key="6">
    <source>
        <dbReference type="EMBL" id="GMT28574.1"/>
    </source>
</evidence>
<dbReference type="SUPFAM" id="SSF52799">
    <property type="entry name" value="(Phosphotyrosine protein) phosphatases II"/>
    <property type="match status" value="1"/>
</dbReference>
<reference evidence="6" key="1">
    <citation type="submission" date="2023-10" db="EMBL/GenBank/DDBJ databases">
        <title>Genome assembly of Pristionchus species.</title>
        <authorList>
            <person name="Yoshida K."/>
            <person name="Sommer R.J."/>
        </authorList>
    </citation>
    <scope>NUCLEOTIDE SEQUENCE</scope>
    <source>
        <strain evidence="6">RS5133</strain>
    </source>
</reference>
<dbReference type="GO" id="GO:0005737">
    <property type="term" value="C:cytoplasm"/>
    <property type="evidence" value="ECO:0007669"/>
    <property type="project" value="TreeGrafter"/>
</dbReference>
<dbReference type="Pfam" id="PF06602">
    <property type="entry name" value="Myotub-related"/>
    <property type="match status" value="1"/>
</dbReference>
<dbReference type="InterPro" id="IPR003595">
    <property type="entry name" value="Tyr_Pase_cat"/>
</dbReference>
<accession>A0AAV5WCV8</accession>
<dbReference type="InterPro" id="IPR030564">
    <property type="entry name" value="Myotubularin"/>
</dbReference>
<dbReference type="CDD" id="cd14507">
    <property type="entry name" value="PTP-MTM-like"/>
    <property type="match status" value="1"/>
</dbReference>
<protein>
    <recommendedName>
        <fullName evidence="5">Myotubularin phosphatase domain-containing protein</fullName>
    </recommendedName>
</protein>
<dbReference type="SMART" id="SM00404">
    <property type="entry name" value="PTPc_motif"/>
    <property type="match status" value="1"/>
</dbReference>
<evidence type="ECO:0000256" key="2">
    <source>
        <dbReference type="ARBA" id="ARBA00023098"/>
    </source>
</evidence>
<dbReference type="PROSITE" id="PS51339">
    <property type="entry name" value="PPASE_MYOTUBULARIN"/>
    <property type="match status" value="1"/>
</dbReference>
<evidence type="ECO:0000256" key="3">
    <source>
        <dbReference type="PIRSR" id="PIRSR630564-1"/>
    </source>
</evidence>
<dbReference type="Proteomes" id="UP001432322">
    <property type="component" value="Unassembled WGS sequence"/>
</dbReference>
<dbReference type="PROSITE" id="PS00383">
    <property type="entry name" value="TYR_PHOSPHATASE_1"/>
    <property type="match status" value="1"/>
</dbReference>
<dbReference type="EMBL" id="BTSY01000005">
    <property type="protein sequence ID" value="GMT28574.1"/>
    <property type="molecule type" value="Genomic_DNA"/>
</dbReference>
<proteinExistence type="inferred from homology"/>
<evidence type="ECO:0000313" key="7">
    <source>
        <dbReference type="Proteomes" id="UP001432322"/>
    </source>
</evidence>
<dbReference type="InterPro" id="IPR011993">
    <property type="entry name" value="PH-like_dom_sf"/>
</dbReference>
<evidence type="ECO:0000256" key="4">
    <source>
        <dbReference type="PIRSR" id="PIRSR630564-2"/>
    </source>
</evidence>
<feature type="binding site" evidence="4">
    <location>
        <begin position="273"/>
        <end position="276"/>
    </location>
    <ligand>
        <name>substrate</name>
    </ligand>
</feature>
<feature type="binding site" evidence="4">
    <location>
        <begin position="296"/>
        <end position="297"/>
    </location>
    <ligand>
        <name>substrate</name>
    </ligand>
</feature>